<feature type="domain" description="GGDEF" evidence="2">
    <location>
        <begin position="336"/>
        <end position="468"/>
    </location>
</feature>
<reference evidence="3 4" key="1">
    <citation type="submission" date="2020-02" db="EMBL/GenBank/DDBJ databases">
        <authorList>
            <person name="Rodrigo-Torres L."/>
            <person name="Arahal R. D."/>
            <person name="Lucena T."/>
        </authorList>
    </citation>
    <scope>NUCLEOTIDE SEQUENCE [LARGE SCALE GENOMIC DNA]</scope>
    <source>
        <strain evidence="3 4">CECT 9734</strain>
    </source>
</reference>
<dbReference type="InterPro" id="IPR000160">
    <property type="entry name" value="GGDEF_dom"/>
</dbReference>
<dbReference type="SMART" id="SM00267">
    <property type="entry name" value="GGDEF"/>
    <property type="match status" value="1"/>
</dbReference>
<evidence type="ECO:0000259" key="1">
    <source>
        <dbReference type="PROSITE" id="PS50883"/>
    </source>
</evidence>
<keyword evidence="4" id="KW-1185">Reference proteome</keyword>
<feature type="domain" description="EAL" evidence="1">
    <location>
        <begin position="477"/>
        <end position="731"/>
    </location>
</feature>
<sequence>MNGRWRLVQKLSIIALAGIVLTVLFGQIVLHSERQAINERLSEDTRQLEYQFRQVLRNYAFATEWTARDLSRSGQQALNLLADEAMALFLYYPSLQRILVLDEYYETNFERAARQAPPLTQAQFSNTPIAAKLKANTDFPHAQSALAGAFSETPEDIVLAISFDGHQGPQYLVLVVDIKRLFDSFIRNEINEGYQVEVSLDGAPVYRFAGSDELRDAWSIQRPLEFSSNQWRMDLWPTSEKLTDMHSASFAVVVSVGSLLTLGGLLLGWRSQQLQQRLNSSQQLIQQATKQLKIMHSAEDRLLFLSNNDALTELPNRNGLQHYLEVKMETARQQTSDFTIFVTCIDAFDELNHALGHPMGDEIIKRLSLRIQKALPAGAFIARVSTDCFVVIAAKSDAQTTYALAESIRHSITPQLFIEQHEIYCSVSIGIAYAEESGYDVETLLYNGDCAVYRAKQQGYFGIEFYQPEHLHQRRSRNQRIQQLREALETDQIGLHYQPIVHLREARTVAVEGLLRWRTPSGESVEPKEFLELMEQTGLIFSLTEFIIKSSFLQLANWQSDYDKNLKLCLNLSLRQLTMPELPELIRHYQKRFQLSAEQIQLEFNEDVYLQLCKSHKLTVEQLKKLGMQICITITGVSNCLLEAIRYCRPHVLKIAPELIAEIPHEAITTELVESIIKIAQNLRLQVIAVAVEEQQQADFLLQRNCVLVQGHYLARPQSAQDLAPLLQQPIKLNQ</sequence>
<dbReference type="CDD" id="cd01949">
    <property type="entry name" value="GGDEF"/>
    <property type="match status" value="1"/>
</dbReference>
<dbReference type="PROSITE" id="PS50883">
    <property type="entry name" value="EAL"/>
    <property type="match status" value="1"/>
</dbReference>
<dbReference type="Pfam" id="PF00563">
    <property type="entry name" value="EAL"/>
    <property type="match status" value="1"/>
</dbReference>
<dbReference type="SUPFAM" id="SSF55073">
    <property type="entry name" value="Nucleotide cyclase"/>
    <property type="match status" value="1"/>
</dbReference>
<proteinExistence type="predicted"/>
<dbReference type="PROSITE" id="PS50887">
    <property type="entry name" value="GGDEF"/>
    <property type="match status" value="1"/>
</dbReference>
<dbReference type="InterPro" id="IPR052155">
    <property type="entry name" value="Biofilm_reg_signaling"/>
</dbReference>
<dbReference type="Gene3D" id="3.20.20.450">
    <property type="entry name" value="EAL domain"/>
    <property type="match status" value="1"/>
</dbReference>
<evidence type="ECO:0000259" key="2">
    <source>
        <dbReference type="PROSITE" id="PS50887"/>
    </source>
</evidence>
<dbReference type="CDD" id="cd01948">
    <property type="entry name" value="EAL"/>
    <property type="match status" value="1"/>
</dbReference>
<dbReference type="InterPro" id="IPR001633">
    <property type="entry name" value="EAL_dom"/>
</dbReference>
<dbReference type="NCBIfam" id="TIGR00254">
    <property type="entry name" value="GGDEF"/>
    <property type="match status" value="1"/>
</dbReference>
<dbReference type="PANTHER" id="PTHR44757:SF2">
    <property type="entry name" value="BIOFILM ARCHITECTURE MAINTENANCE PROTEIN MBAA"/>
    <property type="match status" value="1"/>
</dbReference>
<dbReference type="AlphaFoldDB" id="A0A776EPT2"/>
<dbReference type="SUPFAM" id="SSF141868">
    <property type="entry name" value="EAL domain-like"/>
    <property type="match status" value="1"/>
</dbReference>
<gene>
    <name evidence="3" type="ORF">PSI9734_00357</name>
</gene>
<dbReference type="RefSeq" id="WP_173919394.1">
    <property type="nucleotide sequence ID" value="NZ_CADCXY010000001.1"/>
</dbReference>
<dbReference type="PANTHER" id="PTHR44757">
    <property type="entry name" value="DIGUANYLATE CYCLASE DGCP"/>
    <property type="match status" value="1"/>
</dbReference>
<dbReference type="Gene3D" id="3.30.70.270">
    <property type="match status" value="1"/>
</dbReference>
<dbReference type="Proteomes" id="UP000481517">
    <property type="component" value="Unassembled WGS sequence"/>
</dbReference>
<dbReference type="InterPro" id="IPR035919">
    <property type="entry name" value="EAL_sf"/>
</dbReference>
<organism evidence="3 4">
    <name type="scientific">Pseudidiomarina piscicola</name>
    <dbReference type="NCBI Taxonomy" id="2614830"/>
    <lineage>
        <taxon>Bacteria</taxon>
        <taxon>Pseudomonadati</taxon>
        <taxon>Pseudomonadota</taxon>
        <taxon>Gammaproteobacteria</taxon>
        <taxon>Alteromonadales</taxon>
        <taxon>Idiomarinaceae</taxon>
        <taxon>Pseudidiomarina</taxon>
    </lineage>
</organism>
<accession>A0A776EPT2</accession>
<dbReference type="EMBL" id="CADCXY010000001">
    <property type="protein sequence ID" value="CAB0149777.1"/>
    <property type="molecule type" value="Genomic_DNA"/>
</dbReference>
<dbReference type="SMART" id="SM00052">
    <property type="entry name" value="EAL"/>
    <property type="match status" value="1"/>
</dbReference>
<dbReference type="InterPro" id="IPR029787">
    <property type="entry name" value="Nucleotide_cyclase"/>
</dbReference>
<dbReference type="Pfam" id="PF00990">
    <property type="entry name" value="GGDEF"/>
    <property type="match status" value="1"/>
</dbReference>
<name>A0A776EPT2_9GAMM</name>
<protein>
    <submittedName>
        <fullName evidence="3">Putative signaling protein</fullName>
    </submittedName>
</protein>
<dbReference type="InterPro" id="IPR043128">
    <property type="entry name" value="Rev_trsase/Diguanyl_cyclase"/>
</dbReference>
<evidence type="ECO:0000313" key="3">
    <source>
        <dbReference type="EMBL" id="CAB0149777.1"/>
    </source>
</evidence>
<evidence type="ECO:0000313" key="4">
    <source>
        <dbReference type="Proteomes" id="UP000481517"/>
    </source>
</evidence>